<keyword evidence="2" id="KW-1185">Reference proteome</keyword>
<reference evidence="1 2" key="1">
    <citation type="submission" date="2020-07" db="EMBL/GenBank/DDBJ databases">
        <title>Sequencing the genomes of 1000 actinobacteria strains.</title>
        <authorList>
            <person name="Klenk H.-P."/>
        </authorList>
    </citation>
    <scope>NUCLEOTIDE SEQUENCE [LARGE SCALE GENOMIC DNA]</scope>
    <source>
        <strain evidence="1 2">DSM 43814</strain>
    </source>
</reference>
<protein>
    <submittedName>
        <fullName evidence="1">Uncharacterized protein</fullName>
    </submittedName>
</protein>
<accession>A0ABX2RTK0</accession>
<dbReference type="Proteomes" id="UP000631553">
    <property type="component" value="Unassembled WGS sequence"/>
</dbReference>
<evidence type="ECO:0000313" key="2">
    <source>
        <dbReference type="Proteomes" id="UP000631553"/>
    </source>
</evidence>
<organism evidence="1 2">
    <name type="scientific">Micromonospora purpureochromogenes</name>
    <dbReference type="NCBI Taxonomy" id="47872"/>
    <lineage>
        <taxon>Bacteria</taxon>
        <taxon>Bacillati</taxon>
        <taxon>Actinomycetota</taxon>
        <taxon>Actinomycetes</taxon>
        <taxon>Micromonosporales</taxon>
        <taxon>Micromonosporaceae</taxon>
        <taxon>Micromonospora</taxon>
    </lineage>
</organism>
<comment type="caution">
    <text evidence="1">The sequence shown here is derived from an EMBL/GenBank/DDBJ whole genome shotgun (WGS) entry which is preliminary data.</text>
</comment>
<name>A0ABX2RTK0_9ACTN</name>
<dbReference type="EMBL" id="JACCCQ010000001">
    <property type="protein sequence ID" value="NYF59868.1"/>
    <property type="molecule type" value="Genomic_DNA"/>
</dbReference>
<sequence>MAFLAVGASDRLGHVVNRRQVLVGSLAPGRGRGRVRNI</sequence>
<gene>
    <name evidence="1" type="ORF">HDA35_005699</name>
</gene>
<proteinExistence type="predicted"/>
<evidence type="ECO:0000313" key="1">
    <source>
        <dbReference type="EMBL" id="NYF59868.1"/>
    </source>
</evidence>